<dbReference type="InterPro" id="IPR011032">
    <property type="entry name" value="GroES-like_sf"/>
</dbReference>
<keyword evidence="1" id="KW-0521">NADP</keyword>
<dbReference type="PANTHER" id="PTHR48106:SF13">
    <property type="entry name" value="QUINONE OXIDOREDUCTASE-RELATED"/>
    <property type="match status" value="1"/>
</dbReference>
<dbReference type="InterPro" id="IPR047618">
    <property type="entry name" value="QOR-like"/>
</dbReference>
<dbReference type="Gene3D" id="3.90.180.10">
    <property type="entry name" value="Medium-chain alcohol dehydrogenases, catalytic domain"/>
    <property type="match status" value="1"/>
</dbReference>
<evidence type="ECO:0000259" key="3">
    <source>
        <dbReference type="SMART" id="SM00829"/>
    </source>
</evidence>
<evidence type="ECO:0000313" key="4">
    <source>
        <dbReference type="EMBL" id="XBV84352.1"/>
    </source>
</evidence>
<dbReference type="EMBL" id="CP158299">
    <property type="protein sequence ID" value="XBV84352.1"/>
    <property type="molecule type" value="Genomic_DNA"/>
</dbReference>
<dbReference type="SUPFAM" id="SSF50129">
    <property type="entry name" value="GroES-like"/>
    <property type="match status" value="1"/>
</dbReference>
<dbReference type="Gene3D" id="3.40.50.720">
    <property type="entry name" value="NAD(P)-binding Rossmann-like Domain"/>
    <property type="match status" value="1"/>
</dbReference>
<keyword evidence="2" id="KW-0560">Oxidoreductase</keyword>
<dbReference type="SMART" id="SM00829">
    <property type="entry name" value="PKS_ER"/>
    <property type="match status" value="1"/>
</dbReference>
<gene>
    <name evidence="4" type="ORF">ABOD76_12965</name>
</gene>
<dbReference type="GO" id="GO:0070402">
    <property type="term" value="F:NADPH binding"/>
    <property type="evidence" value="ECO:0007669"/>
    <property type="project" value="TreeGrafter"/>
</dbReference>
<dbReference type="CDD" id="cd05286">
    <property type="entry name" value="QOR2"/>
    <property type="match status" value="1"/>
</dbReference>
<dbReference type="RefSeq" id="WP_350242390.1">
    <property type="nucleotide sequence ID" value="NZ_CP158299.1"/>
</dbReference>
<dbReference type="PANTHER" id="PTHR48106">
    <property type="entry name" value="QUINONE OXIDOREDUCTASE PIG3-RELATED"/>
    <property type="match status" value="1"/>
</dbReference>
<protein>
    <submittedName>
        <fullName evidence="4">Quinone oxidoreductase</fullName>
    </submittedName>
</protein>
<accession>A0AAU7U6R4</accession>
<dbReference type="InterPro" id="IPR036291">
    <property type="entry name" value="NAD(P)-bd_dom_sf"/>
</dbReference>
<name>A0AAU7U6R4_9DEIO</name>
<sequence>MRAVQMDTPGGPEVLKLREVPLAAPAAGEVQLQLRYAGLNFIDVYHRSGLYPLPMPATLGREGMGTVEQLGEGVSGLSVGQRVAFAMHPGSYAERVNVPAWLLAPVPDAVSDEVAAAAMLQGLTAQFLTRTTWPLAAGQLVVVHAAAGGVGGLLVQLGRLLGATVLATAGSEAKRQLARELGAHEVASYDEFAEVARGLGRAHVIYDGVGQATFRAGLDALRPRGMMVLYGAASGPVEPLDPQLLNQKGSLFLTRPSLGAYIQDAAEVQQRAAELFGWIAAGQLQVRVDRVFDLSEVAEAHRHIEARGTLGKVLIRTGG</sequence>
<dbReference type="GO" id="GO:0003960">
    <property type="term" value="F:quinone reductase (NADPH) activity"/>
    <property type="evidence" value="ECO:0007669"/>
    <property type="project" value="InterPro"/>
</dbReference>
<proteinExistence type="predicted"/>
<dbReference type="AlphaFoldDB" id="A0AAU7U6R4"/>
<feature type="domain" description="Enoyl reductase (ER)" evidence="3">
    <location>
        <begin position="10"/>
        <end position="315"/>
    </location>
</feature>
<dbReference type="Pfam" id="PF08240">
    <property type="entry name" value="ADH_N"/>
    <property type="match status" value="1"/>
</dbReference>
<dbReference type="InterPro" id="IPR020843">
    <property type="entry name" value="ER"/>
</dbReference>
<evidence type="ECO:0000256" key="2">
    <source>
        <dbReference type="ARBA" id="ARBA00023002"/>
    </source>
</evidence>
<dbReference type="InterPro" id="IPR013154">
    <property type="entry name" value="ADH-like_N"/>
</dbReference>
<evidence type="ECO:0000256" key="1">
    <source>
        <dbReference type="ARBA" id="ARBA00022857"/>
    </source>
</evidence>
<dbReference type="KEGG" id="dsc:ABOD76_12965"/>
<dbReference type="GO" id="GO:0035925">
    <property type="term" value="F:mRNA 3'-UTR AU-rich region binding"/>
    <property type="evidence" value="ECO:0007669"/>
    <property type="project" value="TreeGrafter"/>
</dbReference>
<dbReference type="InterPro" id="IPR013149">
    <property type="entry name" value="ADH-like_C"/>
</dbReference>
<reference evidence="4" key="1">
    <citation type="submission" date="2024-06" db="EMBL/GenBank/DDBJ databases">
        <title>Draft Genome Sequence of Deinococcus sonorensis Type Strain KR-87, a Biofilm Producing Representative of the Genus Deinococcus.</title>
        <authorList>
            <person name="Boren L.S."/>
            <person name="Grosso R.A."/>
            <person name="Hugenberg-Cox A.N."/>
            <person name="Hill J.T.E."/>
            <person name="Albert C.M."/>
            <person name="Tuohy J.M."/>
        </authorList>
    </citation>
    <scope>NUCLEOTIDE SEQUENCE</scope>
    <source>
        <strain evidence="4">KR-87</strain>
    </source>
</reference>
<dbReference type="Pfam" id="PF00107">
    <property type="entry name" value="ADH_zinc_N"/>
    <property type="match status" value="1"/>
</dbReference>
<dbReference type="SUPFAM" id="SSF51735">
    <property type="entry name" value="NAD(P)-binding Rossmann-fold domains"/>
    <property type="match status" value="1"/>
</dbReference>
<organism evidence="4">
    <name type="scientific">Deinococcus sonorensis KR-87</name>
    <dbReference type="NCBI Taxonomy" id="694439"/>
    <lineage>
        <taxon>Bacteria</taxon>
        <taxon>Thermotogati</taxon>
        <taxon>Deinococcota</taxon>
        <taxon>Deinococci</taxon>
        <taxon>Deinococcales</taxon>
        <taxon>Deinococcaceae</taxon>
        <taxon>Deinococcus</taxon>
    </lineage>
</organism>
<dbReference type="GO" id="GO:0005829">
    <property type="term" value="C:cytosol"/>
    <property type="evidence" value="ECO:0007669"/>
    <property type="project" value="TreeGrafter"/>
</dbReference>